<protein>
    <submittedName>
        <fullName evidence="8">FMN reductase (NADPH)</fullName>
    </submittedName>
</protein>
<sequence>MNYENEVLRTLCEAKSVRVYEDRPVEHEKLQMILNAAFHAPTAGNQMLYSIIHVTEPARKEKLAILCDNQSFIAKAPVVLVFVADQKRWTDTYRAAGCTPRKTGVGDMLLAISDTMIAAQNATIAAESLEIGCCYIGDILERCEEVTALLGLPELTIPVGMVVMGYPVRQQKERPKPVRFEGKYIVSENTYHTCSPDELREMYLTQKKANMAQHRQHKNPNSTSVSSPESAQEYSLDFASSVTAFWKRKYESEFSKEMNRSAAEYLKPYM</sequence>
<feature type="region of interest" description="Disordered" evidence="6">
    <location>
        <begin position="210"/>
        <end position="230"/>
    </location>
</feature>
<evidence type="ECO:0000313" key="9">
    <source>
        <dbReference type="Proteomes" id="UP000184301"/>
    </source>
</evidence>
<evidence type="ECO:0000256" key="4">
    <source>
        <dbReference type="ARBA" id="ARBA00023002"/>
    </source>
</evidence>
<name>A0A1M6NJ69_9FIRM</name>
<evidence type="ECO:0000256" key="5">
    <source>
        <dbReference type="PIRNR" id="PIRNR005426"/>
    </source>
</evidence>
<evidence type="ECO:0000256" key="6">
    <source>
        <dbReference type="SAM" id="MobiDB-lite"/>
    </source>
</evidence>
<dbReference type="Pfam" id="PF00881">
    <property type="entry name" value="Nitroreductase"/>
    <property type="match status" value="1"/>
</dbReference>
<evidence type="ECO:0000256" key="1">
    <source>
        <dbReference type="ARBA" id="ARBA00008366"/>
    </source>
</evidence>
<dbReference type="OrthoDB" id="9775805at2"/>
<organism evidence="8 9">
    <name type="scientific">Hespellia stercorisuis DSM 15480</name>
    <dbReference type="NCBI Taxonomy" id="1121950"/>
    <lineage>
        <taxon>Bacteria</taxon>
        <taxon>Bacillati</taxon>
        <taxon>Bacillota</taxon>
        <taxon>Clostridia</taxon>
        <taxon>Lachnospirales</taxon>
        <taxon>Lachnospiraceae</taxon>
        <taxon>Hespellia</taxon>
    </lineage>
</organism>
<dbReference type="STRING" id="1121950.SAMN02745243_01828"/>
<dbReference type="SUPFAM" id="SSF55469">
    <property type="entry name" value="FMN-dependent nitroreductase-like"/>
    <property type="match status" value="1"/>
</dbReference>
<comment type="similarity">
    <text evidence="1 5">Belongs to the flavin oxidoreductase frp family.</text>
</comment>
<proteinExistence type="inferred from homology"/>
<reference evidence="8 9" key="1">
    <citation type="submission" date="2016-11" db="EMBL/GenBank/DDBJ databases">
        <authorList>
            <person name="Jaros S."/>
            <person name="Januszkiewicz K."/>
            <person name="Wedrychowicz H."/>
        </authorList>
    </citation>
    <scope>NUCLEOTIDE SEQUENCE [LARGE SCALE GENOMIC DNA]</scope>
    <source>
        <strain evidence="8 9">DSM 15480</strain>
    </source>
</reference>
<dbReference type="EMBL" id="FQZY01000023">
    <property type="protein sequence ID" value="SHJ95592.1"/>
    <property type="molecule type" value="Genomic_DNA"/>
</dbReference>
<gene>
    <name evidence="8" type="ORF">SAMN02745243_01828</name>
</gene>
<dbReference type="GO" id="GO:0016491">
    <property type="term" value="F:oxidoreductase activity"/>
    <property type="evidence" value="ECO:0007669"/>
    <property type="project" value="UniProtKB-UniRule"/>
</dbReference>
<keyword evidence="5" id="KW-0521">NADP</keyword>
<keyword evidence="2 5" id="KW-0285">Flavoprotein</keyword>
<dbReference type="PANTHER" id="PTHR43425:SF2">
    <property type="entry name" value="OXYGEN-INSENSITIVE NADPH NITROREDUCTASE"/>
    <property type="match status" value="1"/>
</dbReference>
<evidence type="ECO:0000259" key="7">
    <source>
        <dbReference type="Pfam" id="PF00881"/>
    </source>
</evidence>
<dbReference type="InterPro" id="IPR029479">
    <property type="entry name" value="Nitroreductase"/>
</dbReference>
<dbReference type="InterPro" id="IPR000415">
    <property type="entry name" value="Nitroreductase-like"/>
</dbReference>
<dbReference type="InterPro" id="IPR016446">
    <property type="entry name" value="Flavin_OxRdtase_Frp"/>
</dbReference>
<feature type="compositionally biased region" description="Polar residues" evidence="6">
    <location>
        <begin position="219"/>
        <end position="230"/>
    </location>
</feature>
<dbReference type="PANTHER" id="PTHR43425">
    <property type="entry name" value="OXYGEN-INSENSITIVE NADPH NITROREDUCTASE"/>
    <property type="match status" value="1"/>
</dbReference>
<dbReference type="Proteomes" id="UP000184301">
    <property type="component" value="Unassembled WGS sequence"/>
</dbReference>
<accession>A0A1M6NJ69</accession>
<feature type="domain" description="Nitroreductase" evidence="7">
    <location>
        <begin position="15"/>
        <end position="166"/>
    </location>
</feature>
<dbReference type="AlphaFoldDB" id="A0A1M6NJ69"/>
<evidence type="ECO:0000256" key="2">
    <source>
        <dbReference type="ARBA" id="ARBA00022630"/>
    </source>
</evidence>
<keyword evidence="3 5" id="KW-0288">FMN</keyword>
<keyword evidence="4 5" id="KW-0560">Oxidoreductase</keyword>
<dbReference type="Gene3D" id="3.40.109.10">
    <property type="entry name" value="NADH Oxidase"/>
    <property type="match status" value="1"/>
</dbReference>
<dbReference type="PIRSF" id="PIRSF005426">
    <property type="entry name" value="Frp"/>
    <property type="match status" value="1"/>
</dbReference>
<keyword evidence="9" id="KW-1185">Reference proteome</keyword>
<evidence type="ECO:0000313" key="8">
    <source>
        <dbReference type="EMBL" id="SHJ95592.1"/>
    </source>
</evidence>
<dbReference type="RefSeq" id="WP_073108892.1">
    <property type="nucleotide sequence ID" value="NZ_FQZY01000023.1"/>
</dbReference>
<evidence type="ECO:0000256" key="3">
    <source>
        <dbReference type="ARBA" id="ARBA00022643"/>
    </source>
</evidence>